<dbReference type="Proteomes" id="UP000000268">
    <property type="component" value="Chromosome"/>
</dbReference>
<reference evidence="1 2" key="1">
    <citation type="journal article" date="2008" name="Proc. Natl. Acad. Sci. U.S.A.">
        <title>Niche adaptation and genome expansion in the chlorophyll d-producing cyanobacterium Acaryochloris marina.</title>
        <authorList>
            <person name="Swingley W.D."/>
            <person name="Chen M."/>
            <person name="Cheung P.C."/>
            <person name="Conrad A.L."/>
            <person name="Dejesa L.C."/>
            <person name="Hao J."/>
            <person name="Honchak B.M."/>
            <person name="Karbach L.E."/>
            <person name="Kurdoglu A."/>
            <person name="Lahiri S."/>
            <person name="Mastrian S.D."/>
            <person name="Miyashita H."/>
            <person name="Page L."/>
            <person name="Ramakrishna P."/>
            <person name="Satoh S."/>
            <person name="Sattley W.M."/>
            <person name="Shimada Y."/>
            <person name="Taylor H.L."/>
            <person name="Tomo T."/>
            <person name="Tsuchiya T."/>
            <person name="Wang Z.T."/>
            <person name="Raymond J."/>
            <person name="Mimuro M."/>
            <person name="Blankenship R.E."/>
            <person name="Touchman J.W."/>
        </authorList>
    </citation>
    <scope>NUCLEOTIDE SEQUENCE [LARGE SCALE GENOMIC DNA]</scope>
    <source>
        <strain evidence="2">MBIC 11017</strain>
    </source>
</reference>
<name>B0CAI6_ACAM1</name>
<dbReference type="OrthoDB" id="9843215at2"/>
<keyword evidence="2" id="KW-1185">Reference proteome</keyword>
<organism evidence="1 2">
    <name type="scientific">Acaryochloris marina (strain MBIC 11017)</name>
    <dbReference type="NCBI Taxonomy" id="329726"/>
    <lineage>
        <taxon>Bacteria</taxon>
        <taxon>Bacillati</taxon>
        <taxon>Cyanobacteriota</taxon>
        <taxon>Cyanophyceae</taxon>
        <taxon>Acaryochloridales</taxon>
        <taxon>Acaryochloridaceae</taxon>
        <taxon>Acaryochloris</taxon>
    </lineage>
</organism>
<evidence type="ECO:0000313" key="2">
    <source>
        <dbReference type="Proteomes" id="UP000000268"/>
    </source>
</evidence>
<dbReference type="KEGG" id="amr:AM1_4071"/>
<sequence length="69" mass="7933">MPKCHQVDLEVYKNDSNLIFLGVLNHLHWGRANTDHSQIIAKKIIFPFEQKNLSDLKGFTSSRCHPIST</sequence>
<dbReference type="HOGENOM" id="CLU_2766336_0_0_3"/>
<gene>
    <name evidence="1" type="ordered locus">AM1_4071</name>
</gene>
<protein>
    <submittedName>
        <fullName evidence="1">Uncharacterized protein</fullName>
    </submittedName>
</protein>
<dbReference type="AlphaFoldDB" id="B0CAI6"/>
<dbReference type="EMBL" id="CP000828">
    <property type="protein sequence ID" value="ABW29052.1"/>
    <property type="molecule type" value="Genomic_DNA"/>
</dbReference>
<accession>B0CAI6</accession>
<dbReference type="STRING" id="329726.AM1_4071"/>
<evidence type="ECO:0000313" key="1">
    <source>
        <dbReference type="EMBL" id="ABW29052.1"/>
    </source>
</evidence>
<proteinExistence type="predicted"/>